<dbReference type="Gene3D" id="1.20.58.220">
    <property type="entry name" value="Phosphate transport system protein phou homolog 2, domain 2"/>
    <property type="match status" value="1"/>
</dbReference>
<proteinExistence type="inferred from homology"/>
<keyword evidence="3" id="KW-1185">Reference proteome</keyword>
<reference evidence="2 3" key="1">
    <citation type="submission" date="2021-03" db="EMBL/GenBank/DDBJ databases">
        <title>Genomic Encyclopedia of Type Strains, Phase IV (KMG-IV): sequencing the most valuable type-strain genomes for metagenomic binning, comparative biology and taxonomic classification.</title>
        <authorList>
            <person name="Goeker M."/>
        </authorList>
    </citation>
    <scope>NUCLEOTIDE SEQUENCE [LARGE SCALE GENOMIC DNA]</scope>
    <source>
        <strain evidence="2 3">DSM 28650</strain>
    </source>
</reference>
<dbReference type="EMBL" id="JAGGLL010000049">
    <property type="protein sequence ID" value="MBP2024108.1"/>
    <property type="molecule type" value="Genomic_DNA"/>
</dbReference>
<comment type="similarity">
    <text evidence="1">Belongs to the UPF0111 family.</text>
</comment>
<dbReference type="PANTHER" id="PTHR37298">
    <property type="entry name" value="UPF0111 PROTEIN YKAA"/>
    <property type="match status" value="1"/>
</dbReference>
<name>A0ABS4K8K0_9CLOT</name>
<dbReference type="InterPro" id="IPR052912">
    <property type="entry name" value="UPF0111_domain"/>
</dbReference>
<dbReference type="Proteomes" id="UP001519308">
    <property type="component" value="Unassembled WGS sequence"/>
</dbReference>
<dbReference type="InterPro" id="IPR018445">
    <property type="entry name" value="Put_Phosphate_transp_reg"/>
</dbReference>
<dbReference type="InterPro" id="IPR038078">
    <property type="entry name" value="PhoU-like_sf"/>
</dbReference>
<evidence type="ECO:0000313" key="2">
    <source>
        <dbReference type="EMBL" id="MBP2024108.1"/>
    </source>
</evidence>
<protein>
    <submittedName>
        <fullName evidence="2">Phosphate transport protein (TIGR00153 family)</fullName>
    </submittedName>
</protein>
<organism evidence="2 3">
    <name type="scientific">Clostridium punense</name>
    <dbReference type="NCBI Taxonomy" id="1054297"/>
    <lineage>
        <taxon>Bacteria</taxon>
        <taxon>Bacillati</taxon>
        <taxon>Bacillota</taxon>
        <taxon>Clostridia</taxon>
        <taxon>Eubacteriales</taxon>
        <taxon>Clostridiaceae</taxon>
        <taxon>Clostridium</taxon>
    </lineage>
</organism>
<comment type="caution">
    <text evidence="2">The sequence shown here is derived from an EMBL/GenBank/DDBJ whole genome shotgun (WGS) entry which is preliminary data.</text>
</comment>
<dbReference type="Pfam" id="PF01865">
    <property type="entry name" value="PhoU_div"/>
    <property type="match status" value="1"/>
</dbReference>
<dbReference type="PANTHER" id="PTHR37298:SF1">
    <property type="entry name" value="UPF0111 PROTEIN YKAA"/>
    <property type="match status" value="1"/>
</dbReference>
<dbReference type="SUPFAM" id="SSF109755">
    <property type="entry name" value="PhoU-like"/>
    <property type="match status" value="1"/>
</dbReference>
<accession>A0ABS4K8K0</accession>
<evidence type="ECO:0000313" key="3">
    <source>
        <dbReference type="Proteomes" id="UP001519308"/>
    </source>
</evidence>
<sequence length="207" mass="24030">MASNRDFNYFKAFVELSGYSLKAAEILNNNLHNFNVNTIEEKVKEMHNVEHTADLEKHKVMNRLVKEFLPPIEREDIISITENIDDVIDSIEDVLIGIEIYNVQAIRPEIIKFTELIMNCCKSMNSALVEFEHFKKSKTLHDAIVEVNRLEEEGDALYINGVRNLYKTSKDPIELMVWTEIYRLLEKCCDSCEEVANNIENIVMKNS</sequence>
<dbReference type="RefSeq" id="WP_021282634.1">
    <property type="nucleotide sequence ID" value="NZ_JAGGLL010000049.1"/>
</dbReference>
<gene>
    <name evidence="2" type="ORF">J2Z44_003963</name>
</gene>
<evidence type="ECO:0000256" key="1">
    <source>
        <dbReference type="ARBA" id="ARBA00008591"/>
    </source>
</evidence>